<reference evidence="1" key="1">
    <citation type="submission" date="2014-11" db="EMBL/GenBank/DDBJ databases">
        <authorList>
            <person name="Amaro Gonzalez C."/>
        </authorList>
    </citation>
    <scope>NUCLEOTIDE SEQUENCE</scope>
</reference>
<evidence type="ECO:0008006" key="2">
    <source>
        <dbReference type="Google" id="ProtNLM"/>
    </source>
</evidence>
<organism evidence="1">
    <name type="scientific">Anguilla anguilla</name>
    <name type="common">European freshwater eel</name>
    <name type="synonym">Muraena anguilla</name>
    <dbReference type="NCBI Taxonomy" id="7936"/>
    <lineage>
        <taxon>Eukaryota</taxon>
        <taxon>Metazoa</taxon>
        <taxon>Chordata</taxon>
        <taxon>Craniata</taxon>
        <taxon>Vertebrata</taxon>
        <taxon>Euteleostomi</taxon>
        <taxon>Actinopterygii</taxon>
        <taxon>Neopterygii</taxon>
        <taxon>Teleostei</taxon>
        <taxon>Anguilliformes</taxon>
        <taxon>Anguillidae</taxon>
        <taxon>Anguilla</taxon>
    </lineage>
</organism>
<protein>
    <recommendedName>
        <fullName evidence="2">Alcohol dehydrogenase-like C-terminal domain-containing protein</fullName>
    </recommendedName>
</protein>
<proteinExistence type="predicted"/>
<accession>A0A0E9QRI7</accession>
<sequence>MTPEGRFVGLESVYRAVDHMYAGKNLGKVVVQLPAAVESKL</sequence>
<dbReference type="Gene3D" id="3.90.180.10">
    <property type="entry name" value="Medium-chain alcohol dehydrogenases, catalytic domain"/>
    <property type="match status" value="1"/>
</dbReference>
<evidence type="ECO:0000313" key="1">
    <source>
        <dbReference type="EMBL" id="JAH19444.1"/>
    </source>
</evidence>
<dbReference type="AlphaFoldDB" id="A0A0E9QRI7"/>
<reference evidence="1" key="2">
    <citation type="journal article" date="2015" name="Fish Shellfish Immunol.">
        <title>Early steps in the European eel (Anguilla anguilla)-Vibrio vulnificus interaction in the gills: Role of the RtxA13 toxin.</title>
        <authorList>
            <person name="Callol A."/>
            <person name="Pajuelo D."/>
            <person name="Ebbesson L."/>
            <person name="Teles M."/>
            <person name="MacKenzie S."/>
            <person name="Amaro C."/>
        </authorList>
    </citation>
    <scope>NUCLEOTIDE SEQUENCE</scope>
</reference>
<name>A0A0E9QRI7_ANGAN</name>
<dbReference type="EMBL" id="GBXM01089133">
    <property type="protein sequence ID" value="JAH19444.1"/>
    <property type="molecule type" value="Transcribed_RNA"/>
</dbReference>